<dbReference type="PROSITE" id="PS50102">
    <property type="entry name" value="RRM"/>
    <property type="match status" value="1"/>
</dbReference>
<dbReference type="Gene3D" id="3.30.70.330">
    <property type="match status" value="1"/>
</dbReference>
<accession>A0A834P7N8</accession>
<gene>
    <name evidence="5" type="ORF">H0235_004630</name>
</gene>
<dbReference type="EMBL" id="JACSDY010000003">
    <property type="protein sequence ID" value="KAF7431706.1"/>
    <property type="molecule type" value="Genomic_DNA"/>
</dbReference>
<feature type="region of interest" description="Disordered" evidence="3">
    <location>
        <begin position="139"/>
        <end position="183"/>
    </location>
</feature>
<organism evidence="5 6">
    <name type="scientific">Vespula pensylvanica</name>
    <name type="common">Western yellow jacket</name>
    <name type="synonym">Wasp</name>
    <dbReference type="NCBI Taxonomy" id="30213"/>
    <lineage>
        <taxon>Eukaryota</taxon>
        <taxon>Metazoa</taxon>
        <taxon>Ecdysozoa</taxon>
        <taxon>Arthropoda</taxon>
        <taxon>Hexapoda</taxon>
        <taxon>Insecta</taxon>
        <taxon>Pterygota</taxon>
        <taxon>Neoptera</taxon>
        <taxon>Endopterygota</taxon>
        <taxon>Hymenoptera</taxon>
        <taxon>Apocrita</taxon>
        <taxon>Aculeata</taxon>
        <taxon>Vespoidea</taxon>
        <taxon>Vespidae</taxon>
        <taxon>Vespinae</taxon>
        <taxon>Vespula</taxon>
    </lineage>
</organism>
<feature type="compositionally biased region" description="Low complexity" evidence="3">
    <location>
        <begin position="351"/>
        <end position="381"/>
    </location>
</feature>
<dbReference type="InterPro" id="IPR012677">
    <property type="entry name" value="Nucleotide-bd_a/b_plait_sf"/>
</dbReference>
<feature type="compositionally biased region" description="Low complexity" evidence="3">
    <location>
        <begin position="327"/>
        <end position="341"/>
    </location>
</feature>
<protein>
    <recommendedName>
        <fullName evidence="4">RRM domain-containing protein</fullName>
    </recommendedName>
</protein>
<evidence type="ECO:0000256" key="3">
    <source>
        <dbReference type="SAM" id="MobiDB-lite"/>
    </source>
</evidence>
<dbReference type="GO" id="GO:0003729">
    <property type="term" value="F:mRNA binding"/>
    <property type="evidence" value="ECO:0007669"/>
    <property type="project" value="TreeGrafter"/>
</dbReference>
<feature type="region of interest" description="Disordered" evidence="3">
    <location>
        <begin position="317"/>
        <end position="391"/>
    </location>
</feature>
<sequence length="391" mass="42285">MPSFVKRRGQSLRGKFLTGRPAVLRGASIPQNEAITEPWFTGRVYTRSLLLRIANAKPLTFDEVYNQSSPTNCTVYCGGLTNGLTEELMQKTFSPFGSIQEIRVFKDKGYAFIRFSTKESATHAIVAVHNTDINGQTVKCSWGKESGDPNNAQQTGQERMRKEKKKKEKEEEEQEKEEDRGQRIGQDSGLFRWLSSGVCSRRALSSATYPYYAAAAAAAAAAAGVAGVGGVGGVGGAGQLGYWYPPQSYPTTATQMQAGGFLQGMQGYTYGQFAGYQQAQYMGSTFSLRLDINNVKICKNRMGMGVHAAGTAAGWGQGLPGGPQLPPHHATTVTAPPGVQAAPPPPPPPAQMMAYPMQQFQEQLLKQQHLPPPTATSTFPSPSTPPRQQKQ</sequence>
<proteinExistence type="predicted"/>
<dbReference type="CDD" id="cd12354">
    <property type="entry name" value="RRM3_TIA1_like"/>
    <property type="match status" value="1"/>
</dbReference>
<dbReference type="SUPFAM" id="SSF54928">
    <property type="entry name" value="RNA-binding domain, RBD"/>
    <property type="match status" value="1"/>
</dbReference>
<feature type="compositionally biased region" description="Polar residues" evidence="3">
    <location>
        <begin position="148"/>
        <end position="157"/>
    </location>
</feature>
<evidence type="ECO:0000259" key="4">
    <source>
        <dbReference type="PROSITE" id="PS50102"/>
    </source>
</evidence>
<keyword evidence="1 2" id="KW-0694">RNA-binding</keyword>
<evidence type="ECO:0000313" key="5">
    <source>
        <dbReference type="EMBL" id="KAF7431706.1"/>
    </source>
</evidence>
<dbReference type="Proteomes" id="UP000600918">
    <property type="component" value="Unassembled WGS sequence"/>
</dbReference>
<dbReference type="PANTHER" id="PTHR48025:SF20">
    <property type="entry name" value="TIA1 CYTOTOXIC GRANULE ASSOCIATED RNA BINDING PROTEIN"/>
    <property type="match status" value="1"/>
</dbReference>
<dbReference type="AlphaFoldDB" id="A0A834P7N8"/>
<evidence type="ECO:0000256" key="1">
    <source>
        <dbReference type="ARBA" id="ARBA00022884"/>
    </source>
</evidence>
<dbReference type="InterPro" id="IPR000504">
    <property type="entry name" value="RRM_dom"/>
</dbReference>
<dbReference type="InterPro" id="IPR035979">
    <property type="entry name" value="RBD_domain_sf"/>
</dbReference>
<keyword evidence="6" id="KW-1185">Reference proteome</keyword>
<dbReference type="SMART" id="SM00360">
    <property type="entry name" value="RRM"/>
    <property type="match status" value="1"/>
</dbReference>
<dbReference type="Pfam" id="PF00076">
    <property type="entry name" value="RRM_1"/>
    <property type="match status" value="1"/>
</dbReference>
<name>A0A834P7N8_VESPE</name>
<dbReference type="FunFam" id="3.30.70.330:FF:000317">
    <property type="entry name" value="Rox8, isoform B"/>
    <property type="match status" value="1"/>
</dbReference>
<feature type="domain" description="RRM" evidence="4">
    <location>
        <begin position="73"/>
        <end position="145"/>
    </location>
</feature>
<comment type="caution">
    <text evidence="5">The sequence shown here is derived from an EMBL/GenBank/DDBJ whole genome shotgun (WGS) entry which is preliminary data.</text>
</comment>
<dbReference type="GO" id="GO:0005634">
    <property type="term" value="C:nucleus"/>
    <property type="evidence" value="ECO:0007669"/>
    <property type="project" value="TreeGrafter"/>
</dbReference>
<dbReference type="InterPro" id="IPR050502">
    <property type="entry name" value="Euk_RNA-bind_prot"/>
</dbReference>
<dbReference type="PANTHER" id="PTHR48025">
    <property type="entry name" value="OS02G0815200 PROTEIN"/>
    <property type="match status" value="1"/>
</dbReference>
<evidence type="ECO:0000256" key="2">
    <source>
        <dbReference type="PROSITE-ProRule" id="PRU00176"/>
    </source>
</evidence>
<reference evidence="5" key="1">
    <citation type="journal article" date="2020" name="G3 (Bethesda)">
        <title>High-Quality Assemblies for Three Invasive Social Wasps from the &lt;i&gt;Vespula&lt;/i&gt; Genus.</title>
        <authorList>
            <person name="Harrop T.W.R."/>
            <person name="Guhlin J."/>
            <person name="McLaughlin G.M."/>
            <person name="Permina E."/>
            <person name="Stockwell P."/>
            <person name="Gilligan J."/>
            <person name="Le Lec M.F."/>
            <person name="Gruber M.A.M."/>
            <person name="Quinn O."/>
            <person name="Lovegrove M."/>
            <person name="Duncan E.J."/>
            <person name="Remnant E.J."/>
            <person name="Van Eeckhoven J."/>
            <person name="Graham B."/>
            <person name="Knapp R.A."/>
            <person name="Langford K.W."/>
            <person name="Kronenberg Z."/>
            <person name="Press M.O."/>
            <person name="Eacker S.M."/>
            <person name="Wilson-Rankin E.E."/>
            <person name="Purcell J."/>
            <person name="Lester P.J."/>
            <person name="Dearden P.K."/>
        </authorList>
    </citation>
    <scope>NUCLEOTIDE SEQUENCE</scope>
    <source>
        <strain evidence="5">Volc-1</strain>
    </source>
</reference>
<evidence type="ECO:0000313" key="6">
    <source>
        <dbReference type="Proteomes" id="UP000600918"/>
    </source>
</evidence>